<dbReference type="InterPro" id="IPR008979">
    <property type="entry name" value="Galactose-bd-like_sf"/>
</dbReference>
<dbReference type="InterPro" id="IPR016901">
    <property type="entry name" value="APC10/Doc1"/>
</dbReference>
<dbReference type="InterPro" id="IPR004939">
    <property type="entry name" value="APC_su10/DOC_dom"/>
</dbReference>
<evidence type="ECO:0000256" key="4">
    <source>
        <dbReference type="ARBA" id="ARBA00022776"/>
    </source>
</evidence>
<dbReference type="Pfam" id="PF03256">
    <property type="entry name" value="ANAPC10"/>
    <property type="match status" value="1"/>
</dbReference>
<evidence type="ECO:0000313" key="8">
    <source>
        <dbReference type="EMBL" id="KFM69807.1"/>
    </source>
</evidence>
<evidence type="ECO:0000256" key="5">
    <source>
        <dbReference type="ARBA" id="ARBA00022786"/>
    </source>
</evidence>
<evidence type="ECO:0000256" key="3">
    <source>
        <dbReference type="ARBA" id="ARBA00022618"/>
    </source>
</evidence>
<dbReference type="Gene3D" id="2.60.120.260">
    <property type="entry name" value="Galactose-binding domain-like"/>
    <property type="match status" value="1"/>
</dbReference>
<accession>A0A087TXG8</accession>
<dbReference type="PANTHER" id="PTHR12936:SF0">
    <property type="entry name" value="ANAPHASE-PROMOTING COMPLEX SUBUNIT 10"/>
    <property type="match status" value="1"/>
</dbReference>
<evidence type="ECO:0000256" key="2">
    <source>
        <dbReference type="ARBA" id="ARBA00013927"/>
    </source>
</evidence>
<organism evidence="8 9">
    <name type="scientific">Stegodyphus mimosarum</name>
    <name type="common">African social velvet spider</name>
    <dbReference type="NCBI Taxonomy" id="407821"/>
    <lineage>
        <taxon>Eukaryota</taxon>
        <taxon>Metazoa</taxon>
        <taxon>Ecdysozoa</taxon>
        <taxon>Arthropoda</taxon>
        <taxon>Chelicerata</taxon>
        <taxon>Arachnida</taxon>
        <taxon>Araneae</taxon>
        <taxon>Araneomorphae</taxon>
        <taxon>Entelegynae</taxon>
        <taxon>Eresoidea</taxon>
        <taxon>Eresidae</taxon>
        <taxon>Stegodyphus</taxon>
    </lineage>
</organism>
<comment type="similarity">
    <text evidence="1">Belongs to the APC10 family.</text>
</comment>
<dbReference type="PIRSF" id="PIRSF028841">
    <property type="entry name" value="APC10_sub"/>
    <property type="match status" value="1"/>
</dbReference>
<keyword evidence="5" id="KW-0833">Ubl conjugation pathway</keyword>
<dbReference type="GO" id="GO:0051301">
    <property type="term" value="P:cell division"/>
    <property type="evidence" value="ECO:0007669"/>
    <property type="project" value="UniProtKB-KW"/>
</dbReference>
<gene>
    <name evidence="8" type="ORF">X975_10205</name>
</gene>
<dbReference type="SUPFAM" id="SSF49785">
    <property type="entry name" value="Galactose-binding domain-like"/>
    <property type="match status" value="1"/>
</dbReference>
<dbReference type="Proteomes" id="UP000054359">
    <property type="component" value="Unassembled WGS sequence"/>
</dbReference>
<dbReference type="AlphaFoldDB" id="A0A087TXG8"/>
<dbReference type="CDD" id="cd08366">
    <property type="entry name" value="APC10"/>
    <property type="match status" value="1"/>
</dbReference>
<evidence type="ECO:0000259" key="7">
    <source>
        <dbReference type="PROSITE" id="PS51284"/>
    </source>
</evidence>
<protein>
    <recommendedName>
        <fullName evidence="2">Anaphase-promoting complex subunit 10</fullName>
    </recommendedName>
</protein>
<dbReference type="PANTHER" id="PTHR12936">
    <property type="entry name" value="ANAPHASE-PROMOTING COMPLEX 10"/>
    <property type="match status" value="1"/>
</dbReference>
<keyword evidence="3" id="KW-0132">Cell division</keyword>
<proteinExistence type="inferred from homology"/>
<dbReference type="OMA" id="HTNPHER"/>
<dbReference type="OrthoDB" id="24948at2759"/>
<keyword evidence="4" id="KW-0498">Mitosis</keyword>
<name>A0A087TXG8_STEMI</name>
<sequence length="179" mass="20217">MLGMLKICTMSRLSVKEAGSRAAWYLSSWKSGFGIDKLRDNDLHTYWQSDGNSPHTINIQFHKKTVIKELCMYVDYKLDESYTPSKISIRSGSHSHASKEVTVFELDEPHGWVNISLENNGQPVKAHFVQIAILSNHSGGRDCRVRQVRIVSPLESSCLAIFQVPCFSTTECMSYSSVR</sequence>
<dbReference type="PROSITE" id="PS51284">
    <property type="entry name" value="DOC"/>
    <property type="match status" value="1"/>
</dbReference>
<dbReference type="SMART" id="SM01337">
    <property type="entry name" value="APC10"/>
    <property type="match status" value="1"/>
</dbReference>
<dbReference type="STRING" id="407821.A0A087TXG8"/>
<dbReference type="GO" id="GO:0031145">
    <property type="term" value="P:anaphase-promoting complex-dependent catabolic process"/>
    <property type="evidence" value="ECO:0007669"/>
    <property type="project" value="InterPro"/>
</dbReference>
<reference evidence="8 9" key="1">
    <citation type="submission" date="2013-11" db="EMBL/GenBank/DDBJ databases">
        <title>Genome sequencing of Stegodyphus mimosarum.</title>
        <authorList>
            <person name="Bechsgaard J."/>
        </authorList>
    </citation>
    <scope>NUCLEOTIDE SEQUENCE [LARGE SCALE GENOMIC DNA]</scope>
</reference>
<keyword evidence="6" id="KW-0131">Cell cycle</keyword>
<evidence type="ECO:0000313" key="9">
    <source>
        <dbReference type="Proteomes" id="UP000054359"/>
    </source>
</evidence>
<dbReference type="EMBL" id="KK117201">
    <property type="protein sequence ID" value="KFM69807.1"/>
    <property type="molecule type" value="Genomic_DNA"/>
</dbReference>
<keyword evidence="9" id="KW-1185">Reference proteome</keyword>
<evidence type="ECO:0000256" key="1">
    <source>
        <dbReference type="ARBA" id="ARBA00006762"/>
    </source>
</evidence>
<dbReference type="GO" id="GO:0070979">
    <property type="term" value="P:protein K11-linked ubiquitination"/>
    <property type="evidence" value="ECO:0007669"/>
    <property type="project" value="TreeGrafter"/>
</dbReference>
<feature type="domain" description="DOC" evidence="7">
    <location>
        <begin position="1"/>
        <end position="177"/>
    </location>
</feature>
<feature type="non-terminal residue" evidence="8">
    <location>
        <position position="179"/>
    </location>
</feature>
<dbReference type="GO" id="GO:0005680">
    <property type="term" value="C:anaphase-promoting complex"/>
    <property type="evidence" value="ECO:0007669"/>
    <property type="project" value="InterPro"/>
</dbReference>
<evidence type="ECO:0000256" key="6">
    <source>
        <dbReference type="ARBA" id="ARBA00023306"/>
    </source>
</evidence>